<dbReference type="AlphaFoldDB" id="A0AAV5WBY5"/>
<keyword evidence="2" id="KW-1185">Reference proteome</keyword>
<comment type="caution">
    <text evidence="1">The sequence shown here is derived from an EMBL/GenBank/DDBJ whole genome shotgun (WGS) entry which is preliminary data.</text>
</comment>
<name>A0AAV5WBY5_9BILA</name>
<gene>
    <name evidence="1" type="ORF">PFISCL1PPCAC_18636</name>
</gene>
<accession>A0AAV5WBY5</accession>
<evidence type="ECO:0000313" key="2">
    <source>
        <dbReference type="Proteomes" id="UP001432322"/>
    </source>
</evidence>
<protein>
    <submittedName>
        <fullName evidence="1">Uncharacterized protein</fullName>
    </submittedName>
</protein>
<reference evidence="1" key="1">
    <citation type="submission" date="2023-10" db="EMBL/GenBank/DDBJ databases">
        <title>Genome assembly of Pristionchus species.</title>
        <authorList>
            <person name="Yoshida K."/>
            <person name="Sommer R.J."/>
        </authorList>
    </citation>
    <scope>NUCLEOTIDE SEQUENCE</scope>
    <source>
        <strain evidence="1">RS5133</strain>
    </source>
</reference>
<dbReference type="Proteomes" id="UP001432322">
    <property type="component" value="Unassembled WGS sequence"/>
</dbReference>
<dbReference type="EMBL" id="BTSY01000005">
    <property type="protein sequence ID" value="GMT27339.1"/>
    <property type="molecule type" value="Genomic_DNA"/>
</dbReference>
<proteinExistence type="predicted"/>
<sequence>MLYRPSECNTRTPNDVRIYANKAAFEGQALRSMFNGLQARTKYKLSTEMSQFAERCYEERLLFYVSEAILICVRDDAGRIKAKEILDGIEENDERELRVVWTPLLDECAETLSLKSMESSRIRLSKMSDLWNKRTNQKNLRNVFNKFVRYGARQDMTKVDGCREFLQDMIRSTAEIAANCYSIASDTPEFSTEIFQTVADKGLTDYIVEIYTWGNVIYRHFLEITRTLFVLNIEETLSFYDTWPSAIREMMQRNDLHDFVNKQRTPLNEMERNEIAHSFTRRALARLQMQSSVPACKTFVNTHFEEIVNDFFKSLNLEVDVDYFVCIDKGKNEPALTIVFKNGIRDGYGLLQFIQLRHACAVTSYALPRAYGEVTPQVQSKTDKSSQQSWNSTFLHIPYLFGTTPAKADPEIERLLELKRRLHSQIHRLSEIAHIVHILRKPLTTDSPRDVRCDGFVEQIRNRVEDVRNQIQAINDRLVKADLSGWPIASPGIIKNLAKLHGVLDYQKLSFAVENILKRLGRKSRIGDWELVEEISKALILNEDAQKNWIDLNRNQNLKEWKWMYALSSDAISEGTHYLQYLKHVQLPADYFSNHIQASDRYLGDCQFYVPNNTHFDENALFDIDGTSRENFAELNRFSKYENTEIAVLLSFKRKRPTFFFLNRTYERLSRDLIQNGVIPCSNYNEILWPTYEDLNLPLIYNSSLTLEDFEQVDPLNLFFELQSAMMEFGSAQWMRWIKKMLHHYYRYRQEALSDGVLFKVLSLYHRSIAEKEACLRDEKVITRIRKAFADQSRQVESQYDEMLMDAFVNDIVETINRGDRLVEIKPPFNDDATAEKLARFIRSRRMQPIRDEKDNLKFHI</sequence>
<organism evidence="1 2">
    <name type="scientific">Pristionchus fissidentatus</name>
    <dbReference type="NCBI Taxonomy" id="1538716"/>
    <lineage>
        <taxon>Eukaryota</taxon>
        <taxon>Metazoa</taxon>
        <taxon>Ecdysozoa</taxon>
        <taxon>Nematoda</taxon>
        <taxon>Chromadorea</taxon>
        <taxon>Rhabditida</taxon>
        <taxon>Rhabditina</taxon>
        <taxon>Diplogasteromorpha</taxon>
        <taxon>Diplogasteroidea</taxon>
        <taxon>Neodiplogasteridae</taxon>
        <taxon>Pristionchus</taxon>
    </lineage>
</organism>
<evidence type="ECO:0000313" key="1">
    <source>
        <dbReference type="EMBL" id="GMT27339.1"/>
    </source>
</evidence>